<dbReference type="InterPro" id="IPR009057">
    <property type="entry name" value="Homeodomain-like_sf"/>
</dbReference>
<reference evidence="1 2" key="1">
    <citation type="submission" date="2020-03" db="EMBL/GenBank/DDBJ databases">
        <title>Whole genome shotgun sequence of Phytohabitans rumicis NBRC 108638.</title>
        <authorList>
            <person name="Komaki H."/>
            <person name="Tamura T."/>
        </authorList>
    </citation>
    <scope>NUCLEOTIDE SEQUENCE [LARGE SCALE GENOMIC DNA]</scope>
    <source>
        <strain evidence="1 2">NBRC 108638</strain>
    </source>
</reference>
<dbReference type="Pfam" id="PF04255">
    <property type="entry name" value="DUF433"/>
    <property type="match status" value="1"/>
</dbReference>
<dbReference type="Gene3D" id="1.10.10.10">
    <property type="entry name" value="Winged helix-like DNA-binding domain superfamily/Winged helix DNA-binding domain"/>
    <property type="match status" value="1"/>
</dbReference>
<reference evidence="1 2" key="2">
    <citation type="submission" date="2020-03" db="EMBL/GenBank/DDBJ databases">
        <authorList>
            <person name="Ichikawa N."/>
            <person name="Kimura A."/>
            <person name="Kitahashi Y."/>
            <person name="Uohara A."/>
        </authorList>
    </citation>
    <scope>NUCLEOTIDE SEQUENCE [LARGE SCALE GENOMIC DNA]</scope>
    <source>
        <strain evidence="1 2">NBRC 108638</strain>
    </source>
</reference>
<sequence length="111" mass="12034">MAAEVLYDFASHTDDEGAREAVDGLVRPVVRDFLSKVVHRDGWISLIHLSRYDRVDVIVDPRFNGGRPTVGRRGIPVSAVLSRLRAGEPRDAVAADYHLTGAEVGALQAAA</sequence>
<dbReference type="InterPro" id="IPR036388">
    <property type="entry name" value="WH-like_DNA-bd_sf"/>
</dbReference>
<dbReference type="RefSeq" id="WP_173078319.1">
    <property type="nucleotide sequence ID" value="NZ_BAABJB010000010.1"/>
</dbReference>
<protein>
    <recommendedName>
        <fullName evidence="3">DUF433 domain-containing protein</fullName>
    </recommendedName>
</protein>
<dbReference type="EMBL" id="BLPG01000001">
    <property type="protein sequence ID" value="GFJ91161.1"/>
    <property type="molecule type" value="Genomic_DNA"/>
</dbReference>
<dbReference type="SUPFAM" id="SSF46689">
    <property type="entry name" value="Homeodomain-like"/>
    <property type="match status" value="1"/>
</dbReference>
<dbReference type="AlphaFoldDB" id="A0A6V8L8M6"/>
<evidence type="ECO:0008006" key="3">
    <source>
        <dbReference type="Google" id="ProtNLM"/>
    </source>
</evidence>
<dbReference type="Proteomes" id="UP000482960">
    <property type="component" value="Unassembled WGS sequence"/>
</dbReference>
<keyword evidence="2" id="KW-1185">Reference proteome</keyword>
<name>A0A6V8L8M6_9ACTN</name>
<organism evidence="1 2">
    <name type="scientific">Phytohabitans rumicis</name>
    <dbReference type="NCBI Taxonomy" id="1076125"/>
    <lineage>
        <taxon>Bacteria</taxon>
        <taxon>Bacillati</taxon>
        <taxon>Actinomycetota</taxon>
        <taxon>Actinomycetes</taxon>
        <taxon>Micromonosporales</taxon>
        <taxon>Micromonosporaceae</taxon>
    </lineage>
</organism>
<proteinExistence type="predicted"/>
<comment type="caution">
    <text evidence="1">The sequence shown here is derived from an EMBL/GenBank/DDBJ whole genome shotgun (WGS) entry which is preliminary data.</text>
</comment>
<evidence type="ECO:0000313" key="2">
    <source>
        <dbReference type="Proteomes" id="UP000482960"/>
    </source>
</evidence>
<gene>
    <name evidence="1" type="ORF">Prum_048030</name>
</gene>
<evidence type="ECO:0000313" key="1">
    <source>
        <dbReference type="EMBL" id="GFJ91161.1"/>
    </source>
</evidence>
<dbReference type="InterPro" id="IPR007367">
    <property type="entry name" value="DUF433"/>
</dbReference>
<accession>A0A6V8L8M6</accession>